<proteinExistence type="predicted"/>
<evidence type="ECO:0000313" key="4">
    <source>
        <dbReference type="Proteomes" id="UP001064489"/>
    </source>
</evidence>
<protein>
    <recommendedName>
        <fullName evidence="5">Cardiolipin synthase N-terminal domain-containing protein</fullName>
    </recommendedName>
</protein>
<gene>
    <name evidence="3" type="ORF">LWI28_018782</name>
</gene>
<feature type="transmembrane region" description="Helical" evidence="2">
    <location>
        <begin position="277"/>
        <end position="297"/>
    </location>
</feature>
<reference evidence="3" key="2">
    <citation type="submission" date="2023-02" db="EMBL/GenBank/DDBJ databases">
        <authorList>
            <person name="Swenson N.G."/>
            <person name="Wegrzyn J.L."/>
            <person name="Mcevoy S.L."/>
        </authorList>
    </citation>
    <scope>NUCLEOTIDE SEQUENCE</scope>
    <source>
        <strain evidence="3">91603</strain>
        <tissue evidence="3">Leaf</tissue>
    </source>
</reference>
<name>A0AAD5NSP9_ACENE</name>
<feature type="transmembrane region" description="Helical" evidence="2">
    <location>
        <begin position="163"/>
        <end position="183"/>
    </location>
</feature>
<evidence type="ECO:0000313" key="3">
    <source>
        <dbReference type="EMBL" id="KAI9177746.1"/>
    </source>
</evidence>
<keyword evidence="2" id="KW-0812">Transmembrane</keyword>
<evidence type="ECO:0000256" key="1">
    <source>
        <dbReference type="SAM" id="MobiDB-lite"/>
    </source>
</evidence>
<dbReference type="AlphaFoldDB" id="A0AAD5NSP9"/>
<organism evidence="3 4">
    <name type="scientific">Acer negundo</name>
    <name type="common">Box elder</name>
    <dbReference type="NCBI Taxonomy" id="4023"/>
    <lineage>
        <taxon>Eukaryota</taxon>
        <taxon>Viridiplantae</taxon>
        <taxon>Streptophyta</taxon>
        <taxon>Embryophyta</taxon>
        <taxon>Tracheophyta</taxon>
        <taxon>Spermatophyta</taxon>
        <taxon>Magnoliopsida</taxon>
        <taxon>eudicotyledons</taxon>
        <taxon>Gunneridae</taxon>
        <taxon>Pentapetalae</taxon>
        <taxon>rosids</taxon>
        <taxon>malvids</taxon>
        <taxon>Sapindales</taxon>
        <taxon>Sapindaceae</taxon>
        <taxon>Hippocastanoideae</taxon>
        <taxon>Acereae</taxon>
        <taxon>Acer</taxon>
    </lineage>
</organism>
<dbReference type="EMBL" id="JAJSOW010000102">
    <property type="protein sequence ID" value="KAI9177746.1"/>
    <property type="molecule type" value="Genomic_DNA"/>
</dbReference>
<evidence type="ECO:0000256" key="2">
    <source>
        <dbReference type="SAM" id="Phobius"/>
    </source>
</evidence>
<accession>A0AAD5NSP9</accession>
<dbReference type="PANTHER" id="PTHR36009">
    <property type="match status" value="1"/>
</dbReference>
<feature type="transmembrane region" description="Helical" evidence="2">
    <location>
        <begin position="309"/>
        <end position="329"/>
    </location>
</feature>
<reference evidence="3" key="1">
    <citation type="journal article" date="2022" name="Plant J.">
        <title>Strategies of tolerance reflected in two North American maple genomes.</title>
        <authorList>
            <person name="McEvoy S.L."/>
            <person name="Sezen U.U."/>
            <person name="Trouern-Trend A."/>
            <person name="McMahon S.M."/>
            <person name="Schaberg P.G."/>
            <person name="Yang J."/>
            <person name="Wegrzyn J.L."/>
            <person name="Swenson N.G."/>
        </authorList>
    </citation>
    <scope>NUCLEOTIDE SEQUENCE</scope>
    <source>
        <strain evidence="3">91603</strain>
    </source>
</reference>
<keyword evidence="2" id="KW-1133">Transmembrane helix</keyword>
<feature type="compositionally biased region" description="Acidic residues" evidence="1">
    <location>
        <begin position="78"/>
        <end position="90"/>
    </location>
</feature>
<dbReference type="PANTHER" id="PTHR36009:SF3">
    <property type="entry name" value="TRANSMEMBRANE PROTEIN"/>
    <property type="match status" value="1"/>
</dbReference>
<feature type="transmembrane region" description="Helical" evidence="2">
    <location>
        <begin position="113"/>
        <end position="131"/>
    </location>
</feature>
<feature type="region of interest" description="Disordered" evidence="1">
    <location>
        <begin position="74"/>
        <end position="97"/>
    </location>
</feature>
<sequence>MLANTNLISSNFFISLPTRTPKPRNSSLQLQNLKSTNFSLPNKTATSKFPSLVKPHNLNNTRFLVQKCQSTLDKNQNLEEEEEEEEEENPGLDGKASSVLESVDGVQEGKRDWTTSILLFVLWGVLIYYVFNLTPDQTPSRDMYFLKKLLNLKGDDGFKMNEVLVSLWYIMVLWPLVYGMILLPTGRSSKSNIPVWPFLILSCFGGAYALLPYFVLWNPPPPPVEETELSRWPLNFLESKLTAGISLAAGLGLIVYAALAGGDVWQEFFQYFRESKFIHVMSIDFTLLSTFAPLWVYNDMTARKWYDKGSWLLPVSVVPLLGPALYLLLRPSLSKVPALREASSKQK</sequence>
<feature type="transmembrane region" description="Helical" evidence="2">
    <location>
        <begin position="195"/>
        <end position="215"/>
    </location>
</feature>
<feature type="transmembrane region" description="Helical" evidence="2">
    <location>
        <begin position="241"/>
        <end position="265"/>
    </location>
</feature>
<comment type="caution">
    <text evidence="3">The sequence shown here is derived from an EMBL/GenBank/DDBJ whole genome shotgun (WGS) entry which is preliminary data.</text>
</comment>
<keyword evidence="2" id="KW-0472">Membrane</keyword>
<dbReference type="Proteomes" id="UP001064489">
    <property type="component" value="Chromosome 5"/>
</dbReference>
<evidence type="ECO:0008006" key="5">
    <source>
        <dbReference type="Google" id="ProtNLM"/>
    </source>
</evidence>
<keyword evidence="4" id="KW-1185">Reference proteome</keyword>